<dbReference type="InterPro" id="IPR001810">
    <property type="entry name" value="F-box_dom"/>
</dbReference>
<dbReference type="OrthoDB" id="47801at2759"/>
<dbReference type="InterPro" id="IPR036047">
    <property type="entry name" value="F-box-like_dom_sf"/>
</dbReference>
<feature type="compositionally biased region" description="Basic and acidic residues" evidence="1">
    <location>
        <begin position="40"/>
        <end position="50"/>
    </location>
</feature>
<feature type="compositionally biased region" description="Basic and acidic residues" evidence="1">
    <location>
        <begin position="1"/>
        <end position="13"/>
    </location>
</feature>
<feature type="domain" description="F-box" evidence="2">
    <location>
        <begin position="55"/>
        <end position="100"/>
    </location>
</feature>
<dbReference type="Pfam" id="PF12937">
    <property type="entry name" value="F-box-like"/>
    <property type="match status" value="1"/>
</dbReference>
<reference evidence="3" key="1">
    <citation type="journal article" date="2020" name="Stud. Mycol.">
        <title>101 Dothideomycetes genomes: a test case for predicting lifestyles and emergence of pathogens.</title>
        <authorList>
            <person name="Haridas S."/>
            <person name="Albert R."/>
            <person name="Binder M."/>
            <person name="Bloem J."/>
            <person name="Labutti K."/>
            <person name="Salamov A."/>
            <person name="Andreopoulos B."/>
            <person name="Baker S."/>
            <person name="Barry K."/>
            <person name="Bills G."/>
            <person name="Bluhm B."/>
            <person name="Cannon C."/>
            <person name="Castanera R."/>
            <person name="Culley D."/>
            <person name="Daum C."/>
            <person name="Ezra D."/>
            <person name="Gonzalez J."/>
            <person name="Henrissat B."/>
            <person name="Kuo A."/>
            <person name="Liang C."/>
            <person name="Lipzen A."/>
            <person name="Lutzoni F."/>
            <person name="Magnuson J."/>
            <person name="Mondo S."/>
            <person name="Nolan M."/>
            <person name="Ohm R."/>
            <person name="Pangilinan J."/>
            <person name="Park H.-J."/>
            <person name="Ramirez L."/>
            <person name="Alfaro M."/>
            <person name="Sun H."/>
            <person name="Tritt A."/>
            <person name="Yoshinaga Y."/>
            <person name="Zwiers L.-H."/>
            <person name="Turgeon B."/>
            <person name="Goodwin S."/>
            <person name="Spatafora J."/>
            <person name="Crous P."/>
            <person name="Grigoriev I."/>
        </authorList>
    </citation>
    <scope>NUCLEOTIDE SEQUENCE</scope>
    <source>
        <strain evidence="3">SCOH1-5</strain>
    </source>
</reference>
<feature type="region of interest" description="Disordered" evidence="1">
    <location>
        <begin position="1"/>
        <end position="58"/>
    </location>
</feature>
<dbReference type="EMBL" id="ML992668">
    <property type="protein sequence ID" value="KAF2214267.1"/>
    <property type="molecule type" value="Genomic_DNA"/>
</dbReference>
<name>A0A6A6FLE6_9PEZI</name>
<dbReference type="Proteomes" id="UP000799539">
    <property type="component" value="Unassembled WGS sequence"/>
</dbReference>
<sequence length="849" mass="96843">MTRQNLERRRTIPDLRSSPPIYKQHGFEKMDSNAASKRHGNSDKERDSSKDPSATLKLHQLPEELLQDILERLDRPALKHLSLTCSWCYKISIPHLWREVDLVDCKSSTSSAYLDTLDQPSHDDHDDTPLIKKLFLLATKPHLAEQVHVLTHRCRMPPPAIFHELPQSSFSGMTLSSDPRTIALCKMAVGHMTRVHTLRIILGHVNLVDVLLRGFFDETRAKREGVVRVRRLWLENCRISAGLILQMDRRVGNPLGLPERLCFDGLETVRLRRLPFRTSTFEAEGSGDAIEDGLTRDDEYPLVQMFESAHNYDEQEYAALESQIELPEEVRSLGNLTRRERAVMAYRGIQLDASFGADTEITIPEPLLKMQRETIPSADAGMMMLKNASNTLTSVNLDWVMGVNDRTWYLGRHSRTYQQWIGMYRKFFDLRFPSLRSFQLRNCVVAGTTIPWDILLLDSNEAEGQDENSPTLAPLAFMEAHPEIKCLAWPMSNFFSHNPSAKIRRRADVVMDNLARNLVDLRVDVKFSDHGEPLTEEGSLKFTLDRERRRRFISDFVPRLKKLTSIKIEGGMPRDERREVVRALRTCPLQKIVTIGICSPLGNTWGQNGVDVIGVVDQHDRSNLEAEDKSAVYELGPSKLVPPSDDNFTFEPSYGWEGQPPMLHTLASYHARTVRELKFCGWKGAPVLLQPTPITSPLLAPLKHFHKLESFVISIWLSTHFEGDTRDSEIISYWTDARSPTSTALMLIEDEAPQWGWYKELRTKYAPNALAWRVTNFLGPFLSEEAKSRKGGVSVRASFSVGDWGGIFDLDLRIGKGAMGSDVCLGFEGPREELETTRRRKKLDSRRWF</sequence>
<protein>
    <recommendedName>
        <fullName evidence="2">F-box domain-containing protein</fullName>
    </recommendedName>
</protein>
<gene>
    <name evidence="3" type="ORF">CERZMDRAFT_57621</name>
</gene>
<evidence type="ECO:0000259" key="2">
    <source>
        <dbReference type="PROSITE" id="PS50181"/>
    </source>
</evidence>
<dbReference type="AlphaFoldDB" id="A0A6A6FLE6"/>
<evidence type="ECO:0000313" key="3">
    <source>
        <dbReference type="EMBL" id="KAF2214267.1"/>
    </source>
</evidence>
<keyword evidence="4" id="KW-1185">Reference proteome</keyword>
<dbReference type="SUPFAM" id="SSF81383">
    <property type="entry name" value="F-box domain"/>
    <property type="match status" value="1"/>
</dbReference>
<accession>A0A6A6FLE6</accession>
<organism evidence="3 4">
    <name type="scientific">Cercospora zeae-maydis SCOH1-5</name>
    <dbReference type="NCBI Taxonomy" id="717836"/>
    <lineage>
        <taxon>Eukaryota</taxon>
        <taxon>Fungi</taxon>
        <taxon>Dikarya</taxon>
        <taxon>Ascomycota</taxon>
        <taxon>Pezizomycotina</taxon>
        <taxon>Dothideomycetes</taxon>
        <taxon>Dothideomycetidae</taxon>
        <taxon>Mycosphaerellales</taxon>
        <taxon>Mycosphaerellaceae</taxon>
        <taxon>Cercospora</taxon>
    </lineage>
</organism>
<proteinExistence type="predicted"/>
<evidence type="ECO:0000256" key="1">
    <source>
        <dbReference type="SAM" id="MobiDB-lite"/>
    </source>
</evidence>
<evidence type="ECO:0000313" key="4">
    <source>
        <dbReference type="Proteomes" id="UP000799539"/>
    </source>
</evidence>
<dbReference type="PROSITE" id="PS50181">
    <property type="entry name" value="FBOX"/>
    <property type="match status" value="1"/>
</dbReference>